<reference evidence="3" key="2">
    <citation type="submission" date="2023-07" db="EMBL/GenBank/DDBJ databases">
        <authorList>
            <consortium name="Lawrence Berkeley National Laboratory"/>
            <person name="Haridas S."/>
            <person name="Hensen N."/>
            <person name="Bonometti L."/>
            <person name="Westerberg I."/>
            <person name="Brannstrom I.O."/>
            <person name="Guillou S."/>
            <person name="Cros-Aarteil S."/>
            <person name="Calhoun S."/>
            <person name="Kuo A."/>
            <person name="Mondo S."/>
            <person name="Pangilinan J."/>
            <person name="Riley R."/>
            <person name="LaButti K."/>
            <person name="Andreopoulos B."/>
            <person name="Lipzen A."/>
            <person name="Chen C."/>
            <person name="Yanf M."/>
            <person name="Daum C."/>
            <person name="Ng V."/>
            <person name="Clum A."/>
            <person name="Steindorff A."/>
            <person name="Ohm R."/>
            <person name="Martin F."/>
            <person name="Silar P."/>
            <person name="Natvig D."/>
            <person name="Lalanne C."/>
            <person name="Gautier V."/>
            <person name="Ament-velasquez S.L."/>
            <person name="Kruys A."/>
            <person name="Hutchinson M.I."/>
            <person name="Powell A.J."/>
            <person name="Barry K."/>
            <person name="Miller A.N."/>
            <person name="Grigoriev I.V."/>
            <person name="Debuchy R."/>
            <person name="Gladieux P."/>
            <person name="Thoren M.H."/>
            <person name="Johannesson H."/>
        </authorList>
    </citation>
    <scope>NUCLEOTIDE SEQUENCE</scope>
    <source>
        <strain evidence="3">FGSC 1904</strain>
    </source>
</reference>
<keyword evidence="1" id="KW-0175">Coiled coil</keyword>
<feature type="region of interest" description="Disordered" evidence="2">
    <location>
        <begin position="458"/>
        <end position="519"/>
    </location>
</feature>
<organism evidence="3 4">
    <name type="scientific">Sordaria brevicollis</name>
    <dbReference type="NCBI Taxonomy" id="83679"/>
    <lineage>
        <taxon>Eukaryota</taxon>
        <taxon>Fungi</taxon>
        <taxon>Dikarya</taxon>
        <taxon>Ascomycota</taxon>
        <taxon>Pezizomycotina</taxon>
        <taxon>Sordariomycetes</taxon>
        <taxon>Sordariomycetidae</taxon>
        <taxon>Sordariales</taxon>
        <taxon>Sordariaceae</taxon>
        <taxon>Sordaria</taxon>
    </lineage>
</organism>
<feature type="region of interest" description="Disordered" evidence="2">
    <location>
        <begin position="198"/>
        <end position="243"/>
    </location>
</feature>
<proteinExistence type="predicted"/>
<evidence type="ECO:0000313" key="3">
    <source>
        <dbReference type="EMBL" id="KAK3391790.1"/>
    </source>
</evidence>
<feature type="region of interest" description="Disordered" evidence="2">
    <location>
        <begin position="776"/>
        <end position="889"/>
    </location>
</feature>
<gene>
    <name evidence="3" type="ORF">B0T20DRAFT_65191</name>
</gene>
<feature type="compositionally biased region" description="Polar residues" evidence="2">
    <location>
        <begin position="488"/>
        <end position="519"/>
    </location>
</feature>
<reference evidence="3" key="1">
    <citation type="journal article" date="2023" name="Mol. Phylogenet. Evol.">
        <title>Genome-scale phylogeny and comparative genomics of the fungal order Sordariales.</title>
        <authorList>
            <person name="Hensen N."/>
            <person name="Bonometti L."/>
            <person name="Westerberg I."/>
            <person name="Brannstrom I.O."/>
            <person name="Guillou S."/>
            <person name="Cros-Aarteil S."/>
            <person name="Calhoun S."/>
            <person name="Haridas S."/>
            <person name="Kuo A."/>
            <person name="Mondo S."/>
            <person name="Pangilinan J."/>
            <person name="Riley R."/>
            <person name="LaButti K."/>
            <person name="Andreopoulos B."/>
            <person name="Lipzen A."/>
            <person name="Chen C."/>
            <person name="Yan M."/>
            <person name="Daum C."/>
            <person name="Ng V."/>
            <person name="Clum A."/>
            <person name="Steindorff A."/>
            <person name="Ohm R.A."/>
            <person name="Martin F."/>
            <person name="Silar P."/>
            <person name="Natvig D.O."/>
            <person name="Lalanne C."/>
            <person name="Gautier V."/>
            <person name="Ament-Velasquez S.L."/>
            <person name="Kruys A."/>
            <person name="Hutchinson M.I."/>
            <person name="Powell A.J."/>
            <person name="Barry K."/>
            <person name="Miller A.N."/>
            <person name="Grigoriev I.V."/>
            <person name="Debuchy R."/>
            <person name="Gladieux P."/>
            <person name="Hiltunen Thoren M."/>
            <person name="Johannesson H."/>
        </authorList>
    </citation>
    <scope>NUCLEOTIDE SEQUENCE</scope>
    <source>
        <strain evidence="3">FGSC 1904</strain>
    </source>
</reference>
<feature type="region of interest" description="Disordered" evidence="2">
    <location>
        <begin position="261"/>
        <end position="376"/>
    </location>
</feature>
<dbReference type="Proteomes" id="UP001281003">
    <property type="component" value="Unassembled WGS sequence"/>
</dbReference>
<evidence type="ECO:0000313" key="4">
    <source>
        <dbReference type="Proteomes" id="UP001281003"/>
    </source>
</evidence>
<feature type="compositionally biased region" description="Low complexity" evidence="2">
    <location>
        <begin position="341"/>
        <end position="374"/>
    </location>
</feature>
<keyword evidence="4" id="KW-1185">Reference proteome</keyword>
<feature type="compositionally biased region" description="Polar residues" evidence="2">
    <location>
        <begin position="811"/>
        <end position="825"/>
    </location>
</feature>
<dbReference type="AlphaFoldDB" id="A0AAE0P1Z4"/>
<evidence type="ECO:0000256" key="2">
    <source>
        <dbReference type="SAM" id="MobiDB-lite"/>
    </source>
</evidence>
<name>A0AAE0P1Z4_SORBR</name>
<comment type="caution">
    <text evidence="3">The sequence shown here is derived from an EMBL/GenBank/DDBJ whole genome shotgun (WGS) entry which is preliminary data.</text>
</comment>
<feature type="compositionally biased region" description="Low complexity" evidence="2">
    <location>
        <begin position="834"/>
        <end position="845"/>
    </location>
</feature>
<feature type="compositionally biased region" description="Low complexity" evidence="2">
    <location>
        <begin position="60"/>
        <end position="71"/>
    </location>
</feature>
<sequence>MGSKHYPPNASQVAASPGRFALLPAPPISTVGLSTTSSSWASDGGSRRHHSFDTPRKGIPSSPTSSSTKKPSLVKRAFKYFNSSTNLQLYMRSDSRHDDRNYEVDNGTSGAFYDLTESKNDTLMMVSTITTDPKSTGPVLLHKRLPLTPPARAPTAPPMFGAFETVRSIPVDEDTSRNGMSLDLSLFSSTVSRPVLLPRISDTPSLGSRGLGNDDPPTETSPPPSLSRSSAAQLQESQGKDHTIVSTGVIRVLDQAYPQPPQYHQQNQFRSQSVPHTGFPLTAPPGQNPPGYHHANKRSSLLPPSSATSSPASVSSTYASNDILKRKKLPPSQPSERRLHQQPQPQQNHEQQSQPQQQSQQRPPHSRRQSQQSPVLQEMDNLNIMLESQLISERQKNEELQKRIDDLYDLLNEQNQRQESANHGAGAAAGNYLQGSEVRQRWKTLGWKIRQFIHAVSSQAGSVPDGGHGPDQSCDGDDGDDTRDGNGSRWQQLSSEQAVLGRQQHSSNRSGMQSSKTSATNVNEILRSITPHYRTLLAMKDMDGRQLLAEAVIWSLLVKEIFGTKEMTSWMHWAGTLSSNLRVMVAEAFQHGTQNSKEFHRWRCHTASYLATLPNEADVHTHAELVVQKLEHVVWYTLTGGGSAASNKPKTSRSTKTNNFNNLRSGLLEIVLSAIQFDKELCQQRAFWYCQYPAATSPPKDNNDGGVIRFEPQTMEALNGDSKSVGPTAVVTLMVSPMLVKAGDAYGDGYDRPEVIEKSVVHVVSKYWEDNGYSNSCENVHSPSPSQSQSQSPMSSSLASTSREHRGTRSRGMSTAPETGTSGSSAMVVYRAPSSRNRYVSSSSRPASWEKSKDGSGTSKGKGKKWLGGLKRRTAFNKGARSSEFYDGS</sequence>
<evidence type="ECO:0000256" key="1">
    <source>
        <dbReference type="SAM" id="Coils"/>
    </source>
</evidence>
<feature type="compositionally biased region" description="Low complexity" evidence="2">
    <location>
        <begin position="299"/>
        <end position="320"/>
    </location>
</feature>
<dbReference type="EMBL" id="JAUTDP010000012">
    <property type="protein sequence ID" value="KAK3391790.1"/>
    <property type="molecule type" value="Genomic_DNA"/>
</dbReference>
<feature type="region of interest" description="Disordered" evidence="2">
    <location>
        <begin position="33"/>
        <end position="71"/>
    </location>
</feature>
<feature type="coiled-coil region" evidence="1">
    <location>
        <begin position="383"/>
        <end position="417"/>
    </location>
</feature>
<accession>A0AAE0P1Z4</accession>
<feature type="compositionally biased region" description="Low complexity" evidence="2">
    <location>
        <begin position="226"/>
        <end position="237"/>
    </location>
</feature>
<protein>
    <submittedName>
        <fullName evidence="3">Uncharacterized protein</fullName>
    </submittedName>
</protein>
<feature type="compositionally biased region" description="Basic residues" evidence="2">
    <location>
        <begin position="861"/>
        <end position="875"/>
    </location>
</feature>
<feature type="compositionally biased region" description="Low complexity" evidence="2">
    <location>
        <begin position="782"/>
        <end position="801"/>
    </location>
</feature>